<protein>
    <submittedName>
        <fullName evidence="2">Uncharacterized protein</fullName>
    </submittedName>
</protein>
<keyword evidence="1" id="KW-0472">Membrane</keyword>
<evidence type="ECO:0000313" key="2">
    <source>
        <dbReference type="EMBL" id="EEB33708.1"/>
    </source>
</evidence>
<proteinExistence type="predicted"/>
<dbReference type="Proteomes" id="UP000003676">
    <property type="component" value="Unassembled WGS sequence"/>
</dbReference>
<dbReference type="AlphaFoldDB" id="B6WTL6"/>
<organism evidence="2 3">
    <name type="scientific">Desulfovibrio piger ATCC 29098</name>
    <dbReference type="NCBI Taxonomy" id="411464"/>
    <lineage>
        <taxon>Bacteria</taxon>
        <taxon>Pseudomonadati</taxon>
        <taxon>Thermodesulfobacteriota</taxon>
        <taxon>Desulfovibrionia</taxon>
        <taxon>Desulfovibrionales</taxon>
        <taxon>Desulfovibrionaceae</taxon>
        <taxon>Desulfovibrio</taxon>
    </lineage>
</organism>
<dbReference type="EMBL" id="ABXU01000033">
    <property type="protein sequence ID" value="EEB33708.1"/>
    <property type="molecule type" value="Genomic_DNA"/>
</dbReference>
<accession>B6WTL6</accession>
<reference evidence="2 3" key="1">
    <citation type="submission" date="2008-10" db="EMBL/GenBank/DDBJ databases">
        <title>Draft genome sequence of Desulvovibrio piger (ATCC 29098).</title>
        <authorList>
            <person name="Sudarsanam P."/>
            <person name="Ley R."/>
            <person name="Guruge J."/>
            <person name="Turnbaugh P.J."/>
            <person name="Mahowald M."/>
            <person name="Liep D."/>
            <person name="Gordon J."/>
        </authorList>
    </citation>
    <scope>NUCLEOTIDE SEQUENCE [LARGE SCALE GENOMIC DNA]</scope>
    <source>
        <strain evidence="2 3">ATCC 29098</strain>
    </source>
</reference>
<feature type="transmembrane region" description="Helical" evidence="1">
    <location>
        <begin position="53"/>
        <end position="75"/>
    </location>
</feature>
<dbReference type="HOGENOM" id="CLU_2616267_0_0_7"/>
<evidence type="ECO:0000313" key="3">
    <source>
        <dbReference type="Proteomes" id="UP000003676"/>
    </source>
</evidence>
<evidence type="ECO:0000256" key="1">
    <source>
        <dbReference type="SAM" id="Phobius"/>
    </source>
</evidence>
<gene>
    <name evidence="2" type="ORF">DESPIG_01422</name>
</gene>
<reference evidence="2 3" key="2">
    <citation type="submission" date="2008-10" db="EMBL/GenBank/DDBJ databases">
        <authorList>
            <person name="Fulton L."/>
            <person name="Clifton S."/>
            <person name="Fulton B."/>
            <person name="Xu J."/>
            <person name="Minx P."/>
            <person name="Pepin K.H."/>
            <person name="Johnson M."/>
            <person name="Bhonagiri V."/>
            <person name="Nash W.E."/>
            <person name="Mardis E.R."/>
            <person name="Wilson R.K."/>
        </authorList>
    </citation>
    <scope>NUCLEOTIDE SEQUENCE [LARGE SCALE GENOMIC DNA]</scope>
    <source>
        <strain evidence="2 3">ATCC 29098</strain>
    </source>
</reference>
<name>B6WTL6_9BACT</name>
<comment type="caution">
    <text evidence="2">The sequence shown here is derived from an EMBL/GenBank/DDBJ whole genome shotgun (WGS) entry which is preliminary data.</text>
</comment>
<keyword evidence="1" id="KW-1133">Transmembrane helix</keyword>
<sequence length="78" mass="9276">MRPPFSFFRHAVFFFCCHVFFARKAGCRSEYRKNFKKNFIKNRLNLRFISRTVIPVHTAVCCRFVALCFSSLSLFSPQ</sequence>
<keyword evidence="1" id="KW-0812">Transmembrane</keyword>